<gene>
    <name evidence="1" type="ORF">FDY95_22540</name>
</gene>
<accession>A0A5R8WKA8</accession>
<sequence>MALELLQRNGLQGLRNGSQLVLPVEQDIVWPLGHNWWAYRRDAICGVIAPSGQLVTEELPASFSGFVPLSEDDELSCVLEDDATVVAFIRREFPNPHLYFGALCAATNWLADEVLTPAWWQEETQPATLDLPCCDGRSLTLRADGTWRWLDQNIFSSTTLYRTSTAQWQFVSNAHLLAADEYDLLNWRLALTGETPETETWFGKRVAQVQDELELSNYLDEVLSEQGIASQAAQRRAAQLTFQEFNPADLPLSVRTACETHLQQVAPCELGPEQLEQLIRLAWLWANGYVFYDEADGFHWVDGRYSFDNAWFDNQIIDNIRLEYELSEIEPLLRFS</sequence>
<dbReference type="Proteomes" id="UP000305517">
    <property type="component" value="Unassembled WGS sequence"/>
</dbReference>
<dbReference type="RefSeq" id="WP_138081280.1">
    <property type="nucleotide sequence ID" value="NZ_VAJM01000015.1"/>
</dbReference>
<protein>
    <submittedName>
        <fullName evidence="1">Uncharacterized protein</fullName>
    </submittedName>
</protein>
<comment type="caution">
    <text evidence="1">The sequence shown here is derived from an EMBL/GenBank/DDBJ whole genome shotgun (WGS) entry which is preliminary data.</text>
</comment>
<proteinExistence type="predicted"/>
<evidence type="ECO:0000313" key="1">
    <source>
        <dbReference type="EMBL" id="TLM88963.1"/>
    </source>
</evidence>
<reference evidence="1 2" key="1">
    <citation type="submission" date="2019-05" db="EMBL/GenBank/DDBJ databases">
        <title>Hymenobacter edaphi sp. nov., isolated from abandoned arsenic-contaminated farmland soil.</title>
        <authorList>
            <person name="Nie L."/>
        </authorList>
    </citation>
    <scope>NUCLEOTIDE SEQUENCE [LARGE SCALE GENOMIC DNA]</scope>
    <source>
        <strain evidence="1 2">1-3-3-8</strain>
    </source>
</reference>
<dbReference type="AlphaFoldDB" id="A0A5R8WKA8"/>
<name>A0A5R8WKA8_9BACT</name>
<organism evidence="1 2">
    <name type="scientific">Hymenobacter jeollabukensis</name>
    <dbReference type="NCBI Taxonomy" id="2025313"/>
    <lineage>
        <taxon>Bacteria</taxon>
        <taxon>Pseudomonadati</taxon>
        <taxon>Bacteroidota</taxon>
        <taxon>Cytophagia</taxon>
        <taxon>Cytophagales</taxon>
        <taxon>Hymenobacteraceae</taxon>
        <taxon>Hymenobacter</taxon>
    </lineage>
</organism>
<dbReference type="OrthoDB" id="894399at2"/>
<dbReference type="EMBL" id="VAJM01000015">
    <property type="protein sequence ID" value="TLM88963.1"/>
    <property type="molecule type" value="Genomic_DNA"/>
</dbReference>
<evidence type="ECO:0000313" key="2">
    <source>
        <dbReference type="Proteomes" id="UP000305517"/>
    </source>
</evidence>
<keyword evidence="2" id="KW-1185">Reference proteome</keyword>